<reference evidence="7" key="1">
    <citation type="submission" date="2016-10" db="EMBL/GenBank/DDBJ databases">
        <authorList>
            <person name="Varghese N."/>
            <person name="Submissions S."/>
        </authorList>
    </citation>
    <scope>NUCLEOTIDE SEQUENCE [LARGE SCALE GENOMIC DNA]</scope>
    <source>
        <strain evidence="7">DSM 13577</strain>
    </source>
</reference>
<evidence type="ECO:0000259" key="5">
    <source>
        <dbReference type="Pfam" id="PF14689"/>
    </source>
</evidence>
<organism evidence="6 7">
    <name type="scientific">Anaerobranca gottschalkii DSM 13577</name>
    <dbReference type="NCBI Taxonomy" id="1120990"/>
    <lineage>
        <taxon>Bacteria</taxon>
        <taxon>Bacillati</taxon>
        <taxon>Bacillota</taxon>
        <taxon>Clostridia</taxon>
        <taxon>Eubacteriales</taxon>
        <taxon>Proteinivoracaceae</taxon>
        <taxon>Anaerobranca</taxon>
    </lineage>
</organism>
<sequence>MLFLMLLSIIFILLNLYLFTYLFVTRKINSIFRHDLYNDLQLIDGFLMLDKRDKCKEYLNNAYEKKDLYAKLERTNLLIKISYLLLYYKLHKITSNFRIYLNQNISTNMFFSVKFVKTIFKIYNYLKSKDHHYTKVNDDIITFTIEIEKDCIEILTPNSGISFPL</sequence>
<dbReference type="STRING" id="1120990.SAMN03080614_100280"/>
<dbReference type="RefSeq" id="WP_091348167.1">
    <property type="nucleotide sequence ID" value="NZ_FOIF01000002.1"/>
</dbReference>
<feature type="domain" description="SpoOB alpha-helical" evidence="5">
    <location>
        <begin position="32"/>
        <end position="64"/>
    </location>
</feature>
<evidence type="ECO:0000256" key="4">
    <source>
        <dbReference type="SAM" id="Phobius"/>
    </source>
</evidence>
<evidence type="ECO:0000313" key="6">
    <source>
        <dbReference type="EMBL" id="SES66212.1"/>
    </source>
</evidence>
<dbReference type="Proteomes" id="UP000243819">
    <property type="component" value="Unassembled WGS sequence"/>
</dbReference>
<keyword evidence="7" id="KW-1185">Reference proteome</keyword>
<dbReference type="SUPFAM" id="SSF55890">
    <property type="entry name" value="Sporulation response regulatory protein Spo0B"/>
    <property type="match status" value="1"/>
</dbReference>
<dbReference type="EMBL" id="FOIF01000002">
    <property type="protein sequence ID" value="SES66212.1"/>
    <property type="molecule type" value="Genomic_DNA"/>
</dbReference>
<dbReference type="InterPro" id="IPR016120">
    <property type="entry name" value="Sig_transdc_His_kin_SpoOB"/>
</dbReference>
<dbReference type="InterPro" id="IPR039506">
    <property type="entry name" value="SPOB_a"/>
</dbReference>
<keyword evidence="4" id="KW-0472">Membrane</keyword>
<feature type="transmembrane region" description="Helical" evidence="4">
    <location>
        <begin position="6"/>
        <end position="24"/>
    </location>
</feature>
<dbReference type="Gene3D" id="1.10.287.130">
    <property type="match status" value="1"/>
</dbReference>
<keyword evidence="2" id="KW-0808">Transferase</keyword>
<evidence type="ECO:0000256" key="1">
    <source>
        <dbReference type="ARBA" id="ARBA00022553"/>
    </source>
</evidence>
<dbReference type="GO" id="GO:0000155">
    <property type="term" value="F:phosphorelay sensor kinase activity"/>
    <property type="evidence" value="ECO:0007669"/>
    <property type="project" value="InterPro"/>
</dbReference>
<dbReference type="Pfam" id="PF14689">
    <property type="entry name" value="SPOB_a"/>
    <property type="match status" value="1"/>
</dbReference>
<evidence type="ECO:0000256" key="3">
    <source>
        <dbReference type="ARBA" id="ARBA00022777"/>
    </source>
</evidence>
<accession>A0A1H9YCD9</accession>
<dbReference type="AlphaFoldDB" id="A0A1H9YCD9"/>
<protein>
    <submittedName>
        <fullName evidence="6">Sensor_kinase_SpoOB-type, alpha-helical domain</fullName>
    </submittedName>
</protein>
<proteinExistence type="predicted"/>
<keyword evidence="3 6" id="KW-0418">Kinase</keyword>
<keyword evidence="4" id="KW-1133">Transmembrane helix</keyword>
<keyword evidence="1" id="KW-0597">Phosphoprotein</keyword>
<dbReference type="OrthoDB" id="2375606at2"/>
<evidence type="ECO:0000313" key="7">
    <source>
        <dbReference type="Proteomes" id="UP000243819"/>
    </source>
</evidence>
<keyword evidence="4" id="KW-0812">Transmembrane</keyword>
<evidence type="ECO:0000256" key="2">
    <source>
        <dbReference type="ARBA" id="ARBA00022679"/>
    </source>
</evidence>
<name>A0A1H9YCD9_9FIRM</name>
<gene>
    <name evidence="6" type="ORF">SAMN03080614_100280</name>
</gene>